<dbReference type="AlphaFoldDB" id="A0A1E3PZV8"/>
<gene>
    <name evidence="2" type="ORF">LIPSTDRAFT_74512</name>
</gene>
<sequence>MKASWQPFIWTNDDDWTTTEDPRERKKIQNRLAQRARRSRITNSGHNELQKIPQTSHSKRKRSHSENNICFTTPLPERIDRVLDPTANVSSSLLPGSFRLITSFW</sequence>
<feature type="compositionally biased region" description="Basic residues" evidence="1">
    <location>
        <begin position="25"/>
        <end position="40"/>
    </location>
</feature>
<proteinExistence type="predicted"/>
<feature type="region of interest" description="Disordered" evidence="1">
    <location>
        <begin position="1"/>
        <end position="70"/>
    </location>
</feature>
<dbReference type="EMBL" id="KV454299">
    <property type="protein sequence ID" value="ODQ70989.1"/>
    <property type="molecule type" value="Genomic_DNA"/>
</dbReference>
<reference evidence="2 3" key="1">
    <citation type="journal article" date="2016" name="Proc. Natl. Acad. Sci. U.S.A.">
        <title>Comparative genomics of biotechnologically important yeasts.</title>
        <authorList>
            <person name="Riley R."/>
            <person name="Haridas S."/>
            <person name="Wolfe K.H."/>
            <person name="Lopes M.R."/>
            <person name="Hittinger C.T."/>
            <person name="Goeker M."/>
            <person name="Salamov A.A."/>
            <person name="Wisecaver J.H."/>
            <person name="Long T.M."/>
            <person name="Calvey C.H."/>
            <person name="Aerts A.L."/>
            <person name="Barry K.W."/>
            <person name="Choi C."/>
            <person name="Clum A."/>
            <person name="Coughlan A.Y."/>
            <person name="Deshpande S."/>
            <person name="Douglass A.P."/>
            <person name="Hanson S.J."/>
            <person name="Klenk H.-P."/>
            <person name="LaButti K.M."/>
            <person name="Lapidus A."/>
            <person name="Lindquist E.A."/>
            <person name="Lipzen A.M."/>
            <person name="Meier-Kolthoff J.P."/>
            <person name="Ohm R.A."/>
            <person name="Otillar R.P."/>
            <person name="Pangilinan J.L."/>
            <person name="Peng Y."/>
            <person name="Rokas A."/>
            <person name="Rosa C.A."/>
            <person name="Scheuner C."/>
            <person name="Sibirny A.A."/>
            <person name="Slot J.C."/>
            <person name="Stielow J.B."/>
            <person name="Sun H."/>
            <person name="Kurtzman C.P."/>
            <person name="Blackwell M."/>
            <person name="Grigoriev I.V."/>
            <person name="Jeffries T.W."/>
        </authorList>
    </citation>
    <scope>NUCLEOTIDE SEQUENCE [LARGE SCALE GENOMIC DNA]</scope>
    <source>
        <strain evidence="2 3">NRRL Y-11557</strain>
    </source>
</reference>
<feature type="compositionally biased region" description="Polar residues" evidence="1">
    <location>
        <begin position="41"/>
        <end position="56"/>
    </location>
</feature>
<protein>
    <recommendedName>
        <fullName evidence="4">BZIP domain-containing protein</fullName>
    </recommendedName>
</protein>
<keyword evidence="3" id="KW-1185">Reference proteome</keyword>
<evidence type="ECO:0000313" key="3">
    <source>
        <dbReference type="Proteomes" id="UP000094385"/>
    </source>
</evidence>
<dbReference type="Proteomes" id="UP000094385">
    <property type="component" value="Unassembled WGS sequence"/>
</dbReference>
<accession>A0A1E3PZV8</accession>
<evidence type="ECO:0008006" key="4">
    <source>
        <dbReference type="Google" id="ProtNLM"/>
    </source>
</evidence>
<name>A0A1E3PZV8_LIPST</name>
<evidence type="ECO:0000256" key="1">
    <source>
        <dbReference type="SAM" id="MobiDB-lite"/>
    </source>
</evidence>
<organism evidence="2 3">
    <name type="scientific">Lipomyces starkeyi NRRL Y-11557</name>
    <dbReference type="NCBI Taxonomy" id="675824"/>
    <lineage>
        <taxon>Eukaryota</taxon>
        <taxon>Fungi</taxon>
        <taxon>Dikarya</taxon>
        <taxon>Ascomycota</taxon>
        <taxon>Saccharomycotina</taxon>
        <taxon>Lipomycetes</taxon>
        <taxon>Lipomycetales</taxon>
        <taxon>Lipomycetaceae</taxon>
        <taxon>Lipomyces</taxon>
    </lineage>
</organism>
<evidence type="ECO:0000313" key="2">
    <source>
        <dbReference type="EMBL" id="ODQ70989.1"/>
    </source>
</evidence>